<dbReference type="Proteomes" id="UP000241209">
    <property type="component" value="Unassembled WGS sequence"/>
</dbReference>
<sequence length="272" mass="32320">MCIEYLLNQLQNEMPKDTLSEESLDLLIDNIGNTDPYIREKNMDMIYLLITNHKLDDNQINKLLFHCLDTLKSDFKSYIEDHVFERSFSTLIIATIVEYYNKNDKLNNYIYSKILNQTIDYMTTEFDVRGYVSGKGWAHSIAHGSDLIVACVKSNKYLNRYNRVILNLISKNLYKLTEDYSCYIDDEDERQIYIIEALLEKGLTDIDLSNWVNELLNDFNKSDHDDLIYFRIKKNITDFLKTLYFRLKFNQKCHLTQSEIERMFNDLYTKSS</sequence>
<gene>
    <name evidence="1" type="ORF">BU072_00295</name>
</gene>
<dbReference type="GeneID" id="64117700"/>
<dbReference type="RefSeq" id="WP_107556485.1">
    <property type="nucleotide sequence ID" value="NZ_BMDF01000012.1"/>
</dbReference>
<accession>A0A2T4PX43</accession>
<dbReference type="STRING" id="1167632.GCA_000286335_01657"/>
<protein>
    <recommendedName>
        <fullName evidence="3">DUF2785 domain-containing protein</fullName>
    </recommendedName>
</protein>
<dbReference type="AlphaFoldDB" id="A0A2T4PX43"/>
<reference evidence="1 2" key="1">
    <citation type="journal article" date="2016" name="Front. Microbiol.">
        <title>Comprehensive Phylogenetic Analysis of Bovine Non-aureus Staphylococci Species Based on Whole-Genome Sequencing.</title>
        <authorList>
            <person name="Naushad S."/>
            <person name="Barkema H.W."/>
            <person name="Luby C."/>
            <person name="Condas L.A."/>
            <person name="Nobrega D.B."/>
            <person name="Carson D.A."/>
            <person name="De Buck J."/>
        </authorList>
    </citation>
    <scope>NUCLEOTIDE SEQUENCE [LARGE SCALE GENOMIC DNA]</scope>
    <source>
        <strain evidence="1 2">SNUC 2204</strain>
    </source>
</reference>
<evidence type="ECO:0000313" key="2">
    <source>
        <dbReference type="Proteomes" id="UP000241209"/>
    </source>
</evidence>
<comment type="caution">
    <text evidence="1">The sequence shown here is derived from an EMBL/GenBank/DDBJ whole genome shotgun (WGS) entry which is preliminary data.</text>
</comment>
<organism evidence="1 2">
    <name type="scientific">Mammaliicoccus vitulinus</name>
    <dbReference type="NCBI Taxonomy" id="71237"/>
    <lineage>
        <taxon>Bacteria</taxon>
        <taxon>Bacillati</taxon>
        <taxon>Bacillota</taxon>
        <taxon>Bacilli</taxon>
        <taxon>Bacillales</taxon>
        <taxon>Staphylococcaceae</taxon>
        <taxon>Mammaliicoccus</taxon>
    </lineage>
</organism>
<dbReference type="InterPro" id="IPR021247">
    <property type="entry name" value="DUF2785"/>
</dbReference>
<name>A0A2T4PX43_9STAP</name>
<evidence type="ECO:0000313" key="1">
    <source>
        <dbReference type="EMBL" id="PTI31075.1"/>
    </source>
</evidence>
<dbReference type="EMBL" id="PZFK01000001">
    <property type="protein sequence ID" value="PTI31075.1"/>
    <property type="molecule type" value="Genomic_DNA"/>
</dbReference>
<evidence type="ECO:0008006" key="3">
    <source>
        <dbReference type="Google" id="ProtNLM"/>
    </source>
</evidence>
<dbReference type="Pfam" id="PF10978">
    <property type="entry name" value="DUF2785"/>
    <property type="match status" value="1"/>
</dbReference>
<proteinExistence type="predicted"/>